<evidence type="ECO:0000313" key="2">
    <source>
        <dbReference type="Proteomes" id="UP000074866"/>
    </source>
</evidence>
<keyword evidence="2" id="KW-1185">Reference proteome</keyword>
<dbReference type="EMBL" id="LDRX01000031">
    <property type="protein sequence ID" value="KTS83404.1"/>
    <property type="molecule type" value="Genomic_DNA"/>
</dbReference>
<accession>A0ACC4ZX80</accession>
<dbReference type="Proteomes" id="UP000074866">
    <property type="component" value="Unassembled WGS sequence"/>
</dbReference>
<name>A0ACC4ZX80_9BACL</name>
<evidence type="ECO:0000313" key="1">
    <source>
        <dbReference type="EMBL" id="KTS83404.1"/>
    </source>
</evidence>
<gene>
    <name evidence="1" type="ORF">NS115_07615</name>
</gene>
<reference evidence="1 2" key="1">
    <citation type="journal article" date="2016" name="Front. Microbiol.">
        <title>Genomic Resource of Rice Seed Associated Bacteria.</title>
        <authorList>
            <person name="Midha S."/>
            <person name="Bansal K."/>
            <person name="Sharma S."/>
            <person name="Kumar N."/>
            <person name="Patil P.P."/>
            <person name="Chaudhry V."/>
            <person name="Patil P.B."/>
        </authorList>
    </citation>
    <scope>NUCLEOTIDE SEQUENCE [LARGE SCALE GENOMIC DNA]</scope>
    <source>
        <strain evidence="1 2">NS115</strain>
    </source>
</reference>
<protein>
    <submittedName>
        <fullName evidence="1">Uncharacterized protein</fullName>
    </submittedName>
</protein>
<comment type="caution">
    <text evidence="1">The sequence shown here is derived from an EMBL/GenBank/DDBJ whole genome shotgun (WGS) entry which is preliminary data.</text>
</comment>
<sequence>MKNIYKKLGTIALAFLIGISVFSLFPTVTKAETTNVTWTNGSLVASLDGSGTRDRANVGKTNGKWYWEVKVNNVASFVGITGESDQETQTIYGNNGSIYNSIKSPVIIGYSSGFGTGDIIGIALDLDNDKIVWYKNGASLGANSIKPSELEGTRVFPVIASGTGTKINFEANFGVSDFKYPVPEGFLPYQESGTSTTPDPSTKPDPSTNPDSSTTPDPSDTDGSSPTGDRAILTVTMDNGFDKEFDLSKKELNAFIAWYDAKDAGRGPSFFAIDKHNNNKGPFSNRKDYVIFNKILTFEVSEYSTR</sequence>
<organism evidence="1 2">
    <name type="scientific">Paenibacillus jamilae</name>
    <dbReference type="NCBI Taxonomy" id="114136"/>
    <lineage>
        <taxon>Bacteria</taxon>
        <taxon>Bacillati</taxon>
        <taxon>Bacillota</taxon>
        <taxon>Bacilli</taxon>
        <taxon>Bacillales</taxon>
        <taxon>Paenibacillaceae</taxon>
        <taxon>Paenibacillus</taxon>
    </lineage>
</organism>
<proteinExistence type="predicted"/>